<dbReference type="RefSeq" id="XP_053023997.1">
    <property type="nucleotide sequence ID" value="XM_053172791.1"/>
</dbReference>
<reference evidence="1" key="1">
    <citation type="submission" date="2022-10" db="EMBL/GenBank/DDBJ databases">
        <title>Puccinia triticina Genome sequencing and assembly.</title>
        <authorList>
            <person name="Li C."/>
        </authorList>
    </citation>
    <scope>NUCLEOTIDE SEQUENCE</scope>
    <source>
        <strain evidence="1">Pt15</strain>
    </source>
</reference>
<keyword evidence="2" id="KW-1185">Reference proteome</keyword>
<protein>
    <submittedName>
        <fullName evidence="1">Uncharacterized protein</fullName>
    </submittedName>
</protein>
<dbReference type="GeneID" id="77813686"/>
<dbReference type="EMBL" id="CP110429">
    <property type="protein sequence ID" value="WAQ88442.1"/>
    <property type="molecule type" value="Genomic_DNA"/>
</dbReference>
<dbReference type="Proteomes" id="UP001164743">
    <property type="component" value="Chromosome 9A"/>
</dbReference>
<gene>
    <name evidence="1" type="ORF">PtA15_9A569</name>
</gene>
<name>A0ABY7CWS0_9BASI</name>
<proteinExistence type="predicted"/>
<evidence type="ECO:0000313" key="2">
    <source>
        <dbReference type="Proteomes" id="UP001164743"/>
    </source>
</evidence>
<accession>A0ABY7CWS0</accession>
<organism evidence="1 2">
    <name type="scientific">Puccinia triticina</name>
    <dbReference type="NCBI Taxonomy" id="208348"/>
    <lineage>
        <taxon>Eukaryota</taxon>
        <taxon>Fungi</taxon>
        <taxon>Dikarya</taxon>
        <taxon>Basidiomycota</taxon>
        <taxon>Pucciniomycotina</taxon>
        <taxon>Pucciniomycetes</taxon>
        <taxon>Pucciniales</taxon>
        <taxon>Pucciniaceae</taxon>
        <taxon>Puccinia</taxon>
    </lineage>
</organism>
<sequence length="179" mass="19938">MAHATHDPDAFHPIMAVRGTHPTHASCYSSRCMNRPKLEFALALPPLHLLLHSKHPNILLLFYDSLLGTPKSNVDELARLGIQSLKASLLCRFWVSSDSISYAICLSLLDPASPKDPPTQTTNNKDQLLSRSPVQILALIIYNPTLFDPTNEFKFFPTYKSDLLYSPIFPALTILALTP</sequence>
<evidence type="ECO:0000313" key="1">
    <source>
        <dbReference type="EMBL" id="WAQ88442.1"/>
    </source>
</evidence>